<dbReference type="PANTHER" id="PTHR40691:SF1">
    <property type="entry name" value="EXPORTED PROTEIN"/>
    <property type="match status" value="1"/>
</dbReference>
<sequence length="73" mass="8007">MLVYVATFGVFLLVIVAMAVGYIFQRKTVSGSCGGLGAVGIEKECDCPEPCDKRLKREARAAKQAEWKKNQII</sequence>
<keyword evidence="1" id="KW-0472">Membrane</keyword>
<dbReference type="RefSeq" id="WP_036748335.1">
    <property type="nucleotide sequence ID" value="NZ_JAGSGC010000002.1"/>
</dbReference>
<evidence type="ECO:0008006" key="4">
    <source>
        <dbReference type="Google" id="ProtNLM"/>
    </source>
</evidence>
<name>A0A066RRJ3_9GAMM</name>
<dbReference type="STRING" id="1654360.EA58_02005"/>
<dbReference type="OrthoDB" id="5296227at2"/>
<dbReference type="EMBL" id="JMIB01000004">
    <property type="protein sequence ID" value="KDM92984.1"/>
    <property type="molecule type" value="Genomic_DNA"/>
</dbReference>
<evidence type="ECO:0000313" key="3">
    <source>
        <dbReference type="Proteomes" id="UP000027192"/>
    </source>
</evidence>
<protein>
    <recommendedName>
        <fullName evidence="4">Na(+)-translocating NADH-quinone reductase subunit E</fullName>
    </recommendedName>
</protein>
<feature type="transmembrane region" description="Helical" evidence="1">
    <location>
        <begin position="6"/>
        <end position="24"/>
    </location>
</feature>
<dbReference type="AlphaFoldDB" id="A0A066RRJ3"/>
<organism evidence="2 3">
    <name type="scientific">Photobacterium galatheae</name>
    <dbReference type="NCBI Taxonomy" id="1654360"/>
    <lineage>
        <taxon>Bacteria</taxon>
        <taxon>Pseudomonadati</taxon>
        <taxon>Pseudomonadota</taxon>
        <taxon>Gammaproteobacteria</taxon>
        <taxon>Vibrionales</taxon>
        <taxon>Vibrionaceae</taxon>
        <taxon>Photobacterium</taxon>
    </lineage>
</organism>
<proteinExistence type="predicted"/>
<reference evidence="2 3" key="1">
    <citation type="submission" date="2014-04" db="EMBL/GenBank/DDBJ databases">
        <title>Draft genome sequence of Photobacterium halotolerans S2753: a solonamide, ngercheumicin and holomycin producer.</title>
        <authorList>
            <person name="Machado H.R."/>
            <person name="Gram L."/>
        </authorList>
    </citation>
    <scope>NUCLEOTIDE SEQUENCE [LARGE SCALE GENOMIC DNA]</scope>
    <source>
        <strain evidence="2 3">S2753</strain>
    </source>
</reference>
<comment type="caution">
    <text evidence="2">The sequence shown here is derived from an EMBL/GenBank/DDBJ whole genome shotgun (WGS) entry which is preliminary data.</text>
</comment>
<dbReference type="Pfam" id="PF04400">
    <property type="entry name" value="NqrM"/>
    <property type="match status" value="1"/>
</dbReference>
<evidence type="ECO:0000313" key="2">
    <source>
        <dbReference type="EMBL" id="KDM92984.1"/>
    </source>
</evidence>
<keyword evidence="1" id="KW-1133">Transmembrane helix</keyword>
<keyword evidence="1" id="KW-0812">Transmembrane</keyword>
<accession>A0A066RRJ3</accession>
<dbReference type="InterPro" id="IPR007495">
    <property type="entry name" value="NqrM"/>
</dbReference>
<dbReference type="PANTHER" id="PTHR40691">
    <property type="entry name" value="(NA+)-NQR MATURATION NQRM"/>
    <property type="match status" value="1"/>
</dbReference>
<gene>
    <name evidence="2" type="ORF">EA58_02005</name>
</gene>
<keyword evidence="3" id="KW-1185">Reference proteome</keyword>
<evidence type="ECO:0000256" key="1">
    <source>
        <dbReference type="SAM" id="Phobius"/>
    </source>
</evidence>
<dbReference type="Proteomes" id="UP000027192">
    <property type="component" value="Unassembled WGS sequence"/>
</dbReference>